<feature type="signal peptide" evidence="1">
    <location>
        <begin position="1"/>
        <end position="22"/>
    </location>
</feature>
<evidence type="ECO:0000313" key="2">
    <source>
        <dbReference type="EMBL" id="KAF2439513.1"/>
    </source>
</evidence>
<reference evidence="2" key="1">
    <citation type="journal article" date="2020" name="Stud. Mycol.">
        <title>101 Dothideomycetes genomes: a test case for predicting lifestyles and emergence of pathogens.</title>
        <authorList>
            <person name="Haridas S."/>
            <person name="Albert R."/>
            <person name="Binder M."/>
            <person name="Bloem J."/>
            <person name="Labutti K."/>
            <person name="Salamov A."/>
            <person name="Andreopoulos B."/>
            <person name="Baker S."/>
            <person name="Barry K."/>
            <person name="Bills G."/>
            <person name="Bluhm B."/>
            <person name="Cannon C."/>
            <person name="Castanera R."/>
            <person name="Culley D."/>
            <person name="Daum C."/>
            <person name="Ezra D."/>
            <person name="Gonzalez J."/>
            <person name="Henrissat B."/>
            <person name="Kuo A."/>
            <person name="Liang C."/>
            <person name="Lipzen A."/>
            <person name="Lutzoni F."/>
            <person name="Magnuson J."/>
            <person name="Mondo S."/>
            <person name="Nolan M."/>
            <person name="Ohm R."/>
            <person name="Pangilinan J."/>
            <person name="Park H.-J."/>
            <person name="Ramirez L."/>
            <person name="Alfaro M."/>
            <person name="Sun H."/>
            <person name="Tritt A."/>
            <person name="Yoshinaga Y."/>
            <person name="Zwiers L.-H."/>
            <person name="Turgeon B."/>
            <person name="Goodwin S."/>
            <person name="Spatafora J."/>
            <person name="Crous P."/>
            <person name="Grigoriev I."/>
        </authorList>
    </citation>
    <scope>NUCLEOTIDE SEQUENCE</scope>
    <source>
        <strain evidence="2">CBS 690.94</strain>
    </source>
</reference>
<keyword evidence="1" id="KW-0732">Signal</keyword>
<sequence>MLFTSLFFFLSFFFIVSTAATARNSPTYLTASLRHRHEACKALNNCPLAPSQRALDRIPWKGKPATRAYRRT</sequence>
<accession>A0A9P4P9W6</accession>
<organism evidence="2 3">
    <name type="scientific">Karstenula rhodostoma CBS 690.94</name>
    <dbReference type="NCBI Taxonomy" id="1392251"/>
    <lineage>
        <taxon>Eukaryota</taxon>
        <taxon>Fungi</taxon>
        <taxon>Dikarya</taxon>
        <taxon>Ascomycota</taxon>
        <taxon>Pezizomycotina</taxon>
        <taxon>Dothideomycetes</taxon>
        <taxon>Pleosporomycetidae</taxon>
        <taxon>Pleosporales</taxon>
        <taxon>Massarineae</taxon>
        <taxon>Didymosphaeriaceae</taxon>
        <taxon>Karstenula</taxon>
    </lineage>
</organism>
<evidence type="ECO:0000256" key="1">
    <source>
        <dbReference type="SAM" id="SignalP"/>
    </source>
</evidence>
<name>A0A9P4P9W6_9PLEO</name>
<gene>
    <name evidence="2" type="ORF">P171DRAFT_436154</name>
</gene>
<keyword evidence="3" id="KW-1185">Reference proteome</keyword>
<dbReference type="EMBL" id="MU001509">
    <property type="protein sequence ID" value="KAF2439513.1"/>
    <property type="molecule type" value="Genomic_DNA"/>
</dbReference>
<proteinExistence type="predicted"/>
<evidence type="ECO:0008006" key="4">
    <source>
        <dbReference type="Google" id="ProtNLM"/>
    </source>
</evidence>
<dbReference type="AlphaFoldDB" id="A0A9P4P9W6"/>
<feature type="chain" id="PRO_5040198018" description="Secreted protein" evidence="1">
    <location>
        <begin position="23"/>
        <end position="72"/>
    </location>
</feature>
<comment type="caution">
    <text evidence="2">The sequence shown here is derived from an EMBL/GenBank/DDBJ whole genome shotgun (WGS) entry which is preliminary data.</text>
</comment>
<protein>
    <recommendedName>
        <fullName evidence="4">Secreted protein</fullName>
    </recommendedName>
</protein>
<evidence type="ECO:0000313" key="3">
    <source>
        <dbReference type="Proteomes" id="UP000799764"/>
    </source>
</evidence>
<dbReference type="Proteomes" id="UP000799764">
    <property type="component" value="Unassembled WGS sequence"/>
</dbReference>